<reference evidence="1" key="1">
    <citation type="submission" date="2021-03" db="EMBL/GenBank/DDBJ databases">
        <title>Genomic Encyclopedia of Type Strains, Phase IV (KMG-IV): sequencing the most valuable type-strain genomes for metagenomic binning, comparative biology and taxonomic classification.</title>
        <authorList>
            <person name="Goeker M."/>
        </authorList>
    </citation>
    <scope>NUCLEOTIDE SEQUENCE</scope>
    <source>
        <strain evidence="1">DSM 18131</strain>
    </source>
</reference>
<evidence type="ECO:0000313" key="2">
    <source>
        <dbReference type="Proteomes" id="UP000823773"/>
    </source>
</evidence>
<organism evidence="1 2">
    <name type="scientific">Ensifer adhaerens</name>
    <name type="common">Sinorhizobium morelense</name>
    <dbReference type="NCBI Taxonomy" id="106592"/>
    <lineage>
        <taxon>Bacteria</taxon>
        <taxon>Pseudomonadati</taxon>
        <taxon>Pseudomonadota</taxon>
        <taxon>Alphaproteobacteria</taxon>
        <taxon>Hyphomicrobiales</taxon>
        <taxon>Rhizobiaceae</taxon>
        <taxon>Sinorhizobium/Ensifer group</taxon>
        <taxon>Ensifer</taxon>
    </lineage>
</organism>
<name>A0ACC5SSX1_ENSAD</name>
<accession>A0ACC5SSX1</accession>
<dbReference type="EMBL" id="JAGGJR010000002">
    <property type="protein sequence ID" value="MBP1871978.1"/>
    <property type="molecule type" value="Genomic_DNA"/>
</dbReference>
<proteinExistence type="predicted"/>
<comment type="caution">
    <text evidence="1">The sequence shown here is derived from an EMBL/GenBank/DDBJ whole genome shotgun (WGS) entry which is preliminary data.</text>
</comment>
<dbReference type="Proteomes" id="UP000823773">
    <property type="component" value="Unassembled WGS sequence"/>
</dbReference>
<keyword evidence="2" id="KW-1185">Reference proteome</keyword>
<protein>
    <submittedName>
        <fullName evidence="1">Uncharacterized protein</fullName>
    </submittedName>
</protein>
<gene>
    <name evidence="1" type="ORF">J2Z19_001690</name>
</gene>
<sequence>MAELADMLSTHLKDPEAGWSMGTFGAIAEFHQDPGEALVVDAPEMFCRATERGGVRIDPACVADLVPVAYEALSPRAHRWSHAVALCLPEGDARREARALLTELGPDEGAIRPGDRHGILFDMGLSLPQCDFCIRTEDIALLEVMRRCVGRSLFEADNPAMQAILKAHPHRVAVTAIGRVEVYQKIGGPDTGGISPPGPHTHVLPQLLRSGRTHSANTPIPPGLLPLGSLHPGNPVVGPMGEERGFDPHLHERFRGLLECYGNASTVAVKADLIAALARNDHPQNFACPNDRSARAAMRVGLRQQEHLARQGGDDRRLATVLAWRAVYDRAVDAADIDDEAPGH</sequence>
<evidence type="ECO:0000313" key="1">
    <source>
        <dbReference type="EMBL" id="MBP1871978.1"/>
    </source>
</evidence>